<dbReference type="GO" id="GO:0005829">
    <property type="term" value="C:cytosol"/>
    <property type="evidence" value="ECO:0007669"/>
    <property type="project" value="TreeGrafter"/>
</dbReference>
<feature type="binding site" evidence="10">
    <location>
        <begin position="30"/>
        <end position="37"/>
    </location>
    <ligand>
        <name>ATP</name>
        <dbReference type="ChEBI" id="CHEBI:30616"/>
    </ligand>
</feature>
<dbReference type="PATRIC" id="fig|1653476.3.peg.418"/>
<dbReference type="Gene3D" id="1.10.10.160">
    <property type="match status" value="1"/>
</dbReference>
<keyword evidence="14" id="KW-1185">Reference proteome</keyword>
<dbReference type="AlphaFoldDB" id="A0A0U5AFL7"/>
<dbReference type="SUPFAM" id="SSF52540">
    <property type="entry name" value="P-loop containing nucleoside triphosphate hydrolases"/>
    <property type="match status" value="1"/>
</dbReference>
<dbReference type="GO" id="GO:0043138">
    <property type="term" value="F:3'-5' DNA helicase activity"/>
    <property type="evidence" value="ECO:0007669"/>
    <property type="project" value="UniProtKB-EC"/>
</dbReference>
<evidence type="ECO:0000256" key="5">
    <source>
        <dbReference type="ARBA" id="ARBA00022840"/>
    </source>
</evidence>
<dbReference type="InterPro" id="IPR000212">
    <property type="entry name" value="DNA_helicase_UvrD/REP"/>
</dbReference>
<dbReference type="PANTHER" id="PTHR11070:SF3">
    <property type="entry name" value="DNA 3'-5' HELICASE"/>
    <property type="match status" value="1"/>
</dbReference>
<comment type="catalytic activity">
    <reaction evidence="9">
        <text>ATP + H2O = ADP + phosphate + H(+)</text>
        <dbReference type="Rhea" id="RHEA:13065"/>
        <dbReference type="ChEBI" id="CHEBI:15377"/>
        <dbReference type="ChEBI" id="CHEBI:15378"/>
        <dbReference type="ChEBI" id="CHEBI:30616"/>
        <dbReference type="ChEBI" id="CHEBI:43474"/>
        <dbReference type="ChEBI" id="CHEBI:456216"/>
        <dbReference type="EC" id="5.6.2.4"/>
    </reaction>
</comment>
<dbReference type="GO" id="GO:0000725">
    <property type="term" value="P:recombinational repair"/>
    <property type="evidence" value="ECO:0007669"/>
    <property type="project" value="TreeGrafter"/>
</dbReference>
<sequence length="717" mass="83386">MRESKNYLQDLNPAQREAVETLYGPLLVIAGAGSGKTKTLVCRMAHLVEKGIPPEKILLLTFTRRAAKEMIERASLLLKRDFHKVTGGTFHSLCHTMLRQYGTLIGYSPNFTLLDRTDAEDLFNLLKTSLGLSDNKKRFPKKDTLANLYSKTLNQEKSLEELLDSEYPQFLEFLPEIQRLFVEYKIYKKEHQLMDYDDLLLNWLEILKNYPQIRDEMGKRFHFIMVDEYQDTNTLQGEIIKYMASTHQNVMVVGDDSQSIYRFRGANYRNIFDFPKIFPQTKIIKLEQNYRSTQPILDLANVIIANSKIKYTKTLFTLKKEGAKPVLFRAKDEAETSKFVVDKILELREKGIKLSQIAVLFRSAYHSYELEVELAKRGIPFVKYGGLKLLESAHIKDLLAFLKIILNPRDFLSWNRVLLLMEGIGPRTAEKIIQTLKREALPTSLNRILGLSPSHELKRWLELYTTIKPYEEESPSEILQKIWYFYEPLFQRIYSEDYHRRVKDLEGLFSLVLKYKSLDEFVSDLLLEPLEITELEGETLDEDPLILSTIHSAKGLEWHTVFILSLIEGRFPSLYSLKNTDDLEEERRLFYVAVTRAREKLFLLSPLMVYLPGEGKTFAKPSRFLTELPKTLYEEVNYTTPEEKSSHIKPVTENYMNTHYSTELSSTSSFKIGDFVKHPHFGEGEVLEVMGEKIKVNFISKGPTILHLKYTQLERLL</sequence>
<evidence type="ECO:0000313" key="14">
    <source>
        <dbReference type="Proteomes" id="UP000068196"/>
    </source>
</evidence>
<dbReference type="InterPro" id="IPR013986">
    <property type="entry name" value="DExx_box_DNA_helicase_dom_sf"/>
</dbReference>
<dbReference type="KEGG" id="cthi:THC_0407"/>
<feature type="domain" description="UvrD-like helicase ATP-binding" evidence="11">
    <location>
        <begin position="9"/>
        <end position="293"/>
    </location>
</feature>
<reference evidence="14" key="2">
    <citation type="journal article" date="2016" name="Int. J. Syst. Evol. Microbiol.">
        <title>Caldimicrobium thiodismutans sp. nov., a sulfur-disproportionating bacterium isolated from a hot spring.</title>
        <authorList>
            <person name="Kojima H."/>
            <person name="Umezawa K."/>
            <person name="Fukui M."/>
        </authorList>
    </citation>
    <scope>NUCLEOTIDE SEQUENCE [LARGE SCALE GENOMIC DNA]</scope>
    <source>
        <strain evidence="14">TF1</strain>
    </source>
</reference>
<evidence type="ECO:0000256" key="6">
    <source>
        <dbReference type="ARBA" id="ARBA00023235"/>
    </source>
</evidence>
<dbReference type="GO" id="GO:0005524">
    <property type="term" value="F:ATP binding"/>
    <property type="evidence" value="ECO:0007669"/>
    <property type="project" value="UniProtKB-UniRule"/>
</dbReference>
<dbReference type="RefSeq" id="WP_068512636.1">
    <property type="nucleotide sequence ID" value="NZ_AP014945.1"/>
</dbReference>
<dbReference type="InterPro" id="IPR027417">
    <property type="entry name" value="P-loop_NTPase"/>
</dbReference>
<comment type="catalytic activity">
    <reaction evidence="7">
        <text>Couples ATP hydrolysis with the unwinding of duplex DNA by translocating in the 3'-5' direction.</text>
        <dbReference type="EC" id="5.6.2.4"/>
    </reaction>
</comment>
<evidence type="ECO:0000256" key="4">
    <source>
        <dbReference type="ARBA" id="ARBA00022806"/>
    </source>
</evidence>
<accession>A0A0U5AFL7</accession>
<evidence type="ECO:0000256" key="10">
    <source>
        <dbReference type="PROSITE-ProRule" id="PRU00560"/>
    </source>
</evidence>
<evidence type="ECO:0000259" key="12">
    <source>
        <dbReference type="PROSITE" id="PS51217"/>
    </source>
</evidence>
<dbReference type="GO" id="GO:0003677">
    <property type="term" value="F:DNA binding"/>
    <property type="evidence" value="ECO:0007669"/>
    <property type="project" value="InterPro"/>
</dbReference>
<evidence type="ECO:0000256" key="7">
    <source>
        <dbReference type="ARBA" id="ARBA00034617"/>
    </source>
</evidence>
<reference evidence="13 14" key="1">
    <citation type="journal article" date="2016" name="Int. J. Syst. Evol. Microbiol.">
        <title>Caldimicrobium thiodismutans sp. nov., a sulfur-disproportionating bacterium isolated from a hot spring, and emended description of the genus Caldimicrobium.</title>
        <authorList>
            <person name="Kojima H."/>
            <person name="Umezawa K."/>
            <person name="Fukui M."/>
        </authorList>
    </citation>
    <scope>NUCLEOTIDE SEQUENCE [LARGE SCALE GENOMIC DNA]</scope>
    <source>
        <strain evidence="13 14">TF1</strain>
    </source>
</reference>
<evidence type="ECO:0000259" key="11">
    <source>
        <dbReference type="PROSITE" id="PS51198"/>
    </source>
</evidence>
<dbReference type="Gene3D" id="1.10.486.10">
    <property type="entry name" value="PCRA, domain 4"/>
    <property type="match status" value="1"/>
</dbReference>
<dbReference type="PROSITE" id="PS51198">
    <property type="entry name" value="UVRD_HELICASE_ATP_BIND"/>
    <property type="match status" value="1"/>
</dbReference>
<dbReference type="CDD" id="cd18807">
    <property type="entry name" value="SF1_C_UvrD"/>
    <property type="match status" value="1"/>
</dbReference>
<keyword evidence="6" id="KW-0413">Isomerase</keyword>
<dbReference type="PROSITE" id="PS51217">
    <property type="entry name" value="UVRD_HELICASE_CTER"/>
    <property type="match status" value="1"/>
</dbReference>
<dbReference type="OrthoDB" id="9810135at2"/>
<organism evidence="13 14">
    <name type="scientific">Caldimicrobium thiodismutans</name>
    <dbReference type="NCBI Taxonomy" id="1653476"/>
    <lineage>
        <taxon>Bacteria</taxon>
        <taxon>Pseudomonadati</taxon>
        <taxon>Thermodesulfobacteriota</taxon>
        <taxon>Thermodesulfobacteria</taxon>
        <taxon>Thermodesulfobacteriales</taxon>
        <taxon>Thermodesulfobacteriaceae</taxon>
        <taxon>Caldimicrobium</taxon>
    </lineage>
</organism>
<evidence type="ECO:0000256" key="2">
    <source>
        <dbReference type="ARBA" id="ARBA00022741"/>
    </source>
</evidence>
<keyword evidence="2 10" id="KW-0547">Nucleotide-binding</keyword>
<dbReference type="GO" id="GO:0016887">
    <property type="term" value="F:ATP hydrolysis activity"/>
    <property type="evidence" value="ECO:0007669"/>
    <property type="project" value="RHEA"/>
</dbReference>
<evidence type="ECO:0000256" key="8">
    <source>
        <dbReference type="ARBA" id="ARBA00034808"/>
    </source>
</evidence>
<gene>
    <name evidence="13" type="ORF">THC_0407</name>
</gene>
<keyword evidence="4 10" id="KW-0347">Helicase</keyword>
<name>A0A0U5AFL7_9BACT</name>
<dbReference type="Pfam" id="PF00580">
    <property type="entry name" value="UvrD-helicase"/>
    <property type="match status" value="1"/>
</dbReference>
<dbReference type="STRING" id="1653476.THC_0407"/>
<comment type="similarity">
    <text evidence="1">Belongs to the helicase family. UvrD subfamily.</text>
</comment>
<dbReference type="Proteomes" id="UP000068196">
    <property type="component" value="Chromosome"/>
</dbReference>
<dbReference type="Gene3D" id="3.40.50.300">
    <property type="entry name" value="P-loop containing nucleotide triphosphate hydrolases"/>
    <property type="match status" value="2"/>
</dbReference>
<dbReference type="CDD" id="cd17932">
    <property type="entry name" value="DEXQc_UvrD"/>
    <property type="match status" value="1"/>
</dbReference>
<evidence type="ECO:0000256" key="9">
    <source>
        <dbReference type="ARBA" id="ARBA00048988"/>
    </source>
</evidence>
<evidence type="ECO:0000313" key="13">
    <source>
        <dbReference type="EMBL" id="BAU22803.1"/>
    </source>
</evidence>
<evidence type="ECO:0000256" key="3">
    <source>
        <dbReference type="ARBA" id="ARBA00022801"/>
    </source>
</evidence>
<keyword evidence="3 10" id="KW-0378">Hydrolase</keyword>
<dbReference type="InterPro" id="IPR014017">
    <property type="entry name" value="DNA_helicase_UvrD-like_C"/>
</dbReference>
<evidence type="ECO:0000256" key="1">
    <source>
        <dbReference type="ARBA" id="ARBA00009922"/>
    </source>
</evidence>
<dbReference type="EMBL" id="AP014945">
    <property type="protein sequence ID" value="BAU22803.1"/>
    <property type="molecule type" value="Genomic_DNA"/>
</dbReference>
<dbReference type="EC" id="5.6.2.4" evidence="8"/>
<feature type="domain" description="UvrD-like helicase C-terminal" evidence="12">
    <location>
        <begin position="294"/>
        <end position="555"/>
    </location>
</feature>
<dbReference type="Pfam" id="PF13361">
    <property type="entry name" value="UvrD_C"/>
    <property type="match status" value="1"/>
</dbReference>
<dbReference type="InterPro" id="IPR014016">
    <property type="entry name" value="UvrD-like_ATP-bd"/>
</dbReference>
<protein>
    <recommendedName>
        <fullName evidence="8">DNA 3'-5' helicase</fullName>
        <ecNumber evidence="8">5.6.2.4</ecNumber>
    </recommendedName>
</protein>
<dbReference type="PANTHER" id="PTHR11070">
    <property type="entry name" value="UVRD / RECB / PCRA DNA HELICASE FAMILY MEMBER"/>
    <property type="match status" value="1"/>
</dbReference>
<proteinExistence type="inferred from homology"/>
<keyword evidence="5 10" id="KW-0067">ATP-binding</keyword>